<dbReference type="InterPro" id="IPR044839">
    <property type="entry name" value="NDR1-like"/>
</dbReference>
<dbReference type="InterPro" id="IPR004864">
    <property type="entry name" value="LEA_2"/>
</dbReference>
<protein>
    <recommendedName>
        <fullName evidence="7">Late embryogenesis abundant protein LEA-2 subgroup domain-containing protein</fullName>
    </recommendedName>
</protein>
<keyword evidence="9" id="KW-1185">Reference proteome</keyword>
<comment type="subcellular location">
    <subcellularLocation>
        <location evidence="1">Membrane</location>
        <topology evidence="1">Single-pass membrane protein</topology>
    </subcellularLocation>
</comment>
<dbReference type="AlphaFoldDB" id="A0AAX6FKP7"/>
<evidence type="ECO:0000256" key="3">
    <source>
        <dbReference type="ARBA" id="ARBA00022989"/>
    </source>
</evidence>
<keyword evidence="3 6" id="KW-1133">Transmembrane helix</keyword>
<dbReference type="EMBL" id="JANAVB010028196">
    <property type="protein sequence ID" value="KAJ6816521.1"/>
    <property type="molecule type" value="Genomic_DNA"/>
</dbReference>
<dbReference type="Pfam" id="PF03168">
    <property type="entry name" value="LEA_2"/>
    <property type="match status" value="1"/>
</dbReference>
<organism evidence="8 9">
    <name type="scientific">Iris pallida</name>
    <name type="common">Sweet iris</name>
    <dbReference type="NCBI Taxonomy" id="29817"/>
    <lineage>
        <taxon>Eukaryota</taxon>
        <taxon>Viridiplantae</taxon>
        <taxon>Streptophyta</taxon>
        <taxon>Embryophyta</taxon>
        <taxon>Tracheophyta</taxon>
        <taxon>Spermatophyta</taxon>
        <taxon>Magnoliopsida</taxon>
        <taxon>Liliopsida</taxon>
        <taxon>Asparagales</taxon>
        <taxon>Iridaceae</taxon>
        <taxon>Iridoideae</taxon>
        <taxon>Irideae</taxon>
        <taxon>Iris</taxon>
    </lineage>
</organism>
<evidence type="ECO:0000313" key="8">
    <source>
        <dbReference type="EMBL" id="KAJ6816521.1"/>
    </source>
</evidence>
<evidence type="ECO:0000256" key="5">
    <source>
        <dbReference type="SAM" id="MobiDB-lite"/>
    </source>
</evidence>
<comment type="caution">
    <text evidence="8">The sequence shown here is derived from an EMBL/GenBank/DDBJ whole genome shotgun (WGS) entry which is preliminary data.</text>
</comment>
<evidence type="ECO:0000259" key="7">
    <source>
        <dbReference type="Pfam" id="PF03168"/>
    </source>
</evidence>
<evidence type="ECO:0000313" key="9">
    <source>
        <dbReference type="Proteomes" id="UP001140949"/>
    </source>
</evidence>
<evidence type="ECO:0000256" key="2">
    <source>
        <dbReference type="ARBA" id="ARBA00022692"/>
    </source>
</evidence>
<dbReference type="GO" id="GO:0098542">
    <property type="term" value="P:defense response to other organism"/>
    <property type="evidence" value="ECO:0007669"/>
    <property type="project" value="InterPro"/>
</dbReference>
<proteinExistence type="predicted"/>
<reference evidence="8" key="1">
    <citation type="journal article" date="2023" name="GigaByte">
        <title>Genome assembly of the bearded iris, Iris pallida Lam.</title>
        <authorList>
            <person name="Bruccoleri R.E."/>
            <person name="Oakeley E.J."/>
            <person name="Faust A.M.E."/>
            <person name="Altorfer M."/>
            <person name="Dessus-Babus S."/>
            <person name="Burckhardt D."/>
            <person name="Oertli M."/>
            <person name="Naumann U."/>
            <person name="Petersen F."/>
            <person name="Wong J."/>
        </authorList>
    </citation>
    <scope>NUCLEOTIDE SEQUENCE</scope>
    <source>
        <strain evidence="8">GSM-AAB239-AS_SAM_17_03QT</strain>
    </source>
</reference>
<feature type="transmembrane region" description="Helical" evidence="6">
    <location>
        <begin position="62"/>
        <end position="91"/>
    </location>
</feature>
<sequence>MAERIYPSAKPNPHPPTSAPNGGAAPPSFPANKAQAYGRPMYRPQPGKQQQRRRRGGGRGCCCSLCLWLTLILIAALLLAAIAGGVFYVLYRPHRPTFTVSSLRLSQLNLTSPSAVASRLDLSITARNPNRKVEFAYDPVSVSVYSGDVHLGDGTFPPFLHEARNTTVLKTTVSSAAGESVDASAASGLKKKSTIPLAIELDTRAGVRVGKLKTKKIGIRVRCEGVSVPVPKNKKGAAAAAATTPDVSCKVKLRIKIWKWTI</sequence>
<dbReference type="PANTHER" id="PTHR31234">
    <property type="entry name" value="LATE EMBRYOGENESIS ABUNDANT (LEA) HYDROXYPROLINE-RICH GLYCOPROTEIN FAMILY"/>
    <property type="match status" value="1"/>
</dbReference>
<dbReference type="PANTHER" id="PTHR31234:SF2">
    <property type="entry name" value="OS05G0199100 PROTEIN"/>
    <property type="match status" value="1"/>
</dbReference>
<keyword evidence="4 6" id="KW-0472">Membrane</keyword>
<accession>A0AAX6FKP7</accession>
<dbReference type="Proteomes" id="UP001140949">
    <property type="component" value="Unassembled WGS sequence"/>
</dbReference>
<feature type="domain" description="Late embryogenesis abundant protein LEA-2 subgroup" evidence="7">
    <location>
        <begin position="124"/>
        <end position="223"/>
    </location>
</feature>
<evidence type="ECO:0000256" key="4">
    <source>
        <dbReference type="ARBA" id="ARBA00023136"/>
    </source>
</evidence>
<evidence type="ECO:0000256" key="1">
    <source>
        <dbReference type="ARBA" id="ARBA00004167"/>
    </source>
</evidence>
<dbReference type="SUPFAM" id="SSF117070">
    <property type="entry name" value="LEA14-like"/>
    <property type="match status" value="1"/>
</dbReference>
<dbReference type="Gene3D" id="2.60.40.1820">
    <property type="match status" value="1"/>
</dbReference>
<gene>
    <name evidence="8" type="ORF">M6B38_414465</name>
</gene>
<name>A0AAX6FKP7_IRIPA</name>
<keyword evidence="2 6" id="KW-0812">Transmembrane</keyword>
<reference evidence="8" key="2">
    <citation type="submission" date="2023-04" db="EMBL/GenBank/DDBJ databases">
        <authorList>
            <person name="Bruccoleri R.E."/>
            <person name="Oakeley E.J."/>
            <person name="Faust A.-M."/>
            <person name="Dessus-Babus S."/>
            <person name="Altorfer M."/>
            <person name="Burckhardt D."/>
            <person name="Oertli M."/>
            <person name="Naumann U."/>
            <person name="Petersen F."/>
            <person name="Wong J."/>
        </authorList>
    </citation>
    <scope>NUCLEOTIDE SEQUENCE</scope>
    <source>
        <strain evidence="8">GSM-AAB239-AS_SAM_17_03QT</strain>
        <tissue evidence="8">Leaf</tissue>
    </source>
</reference>
<dbReference type="GO" id="GO:0005886">
    <property type="term" value="C:plasma membrane"/>
    <property type="evidence" value="ECO:0007669"/>
    <property type="project" value="TreeGrafter"/>
</dbReference>
<feature type="region of interest" description="Disordered" evidence="5">
    <location>
        <begin position="1"/>
        <end position="59"/>
    </location>
</feature>
<evidence type="ECO:0000256" key="6">
    <source>
        <dbReference type="SAM" id="Phobius"/>
    </source>
</evidence>